<evidence type="ECO:0000313" key="2">
    <source>
        <dbReference type="Proteomes" id="UP001050975"/>
    </source>
</evidence>
<organism evidence="1 2">
    <name type="scientific">Microseira wollei NIES-4236</name>
    <dbReference type="NCBI Taxonomy" id="2530354"/>
    <lineage>
        <taxon>Bacteria</taxon>
        <taxon>Bacillati</taxon>
        <taxon>Cyanobacteriota</taxon>
        <taxon>Cyanophyceae</taxon>
        <taxon>Oscillatoriophycideae</taxon>
        <taxon>Aerosakkonematales</taxon>
        <taxon>Aerosakkonemataceae</taxon>
        <taxon>Microseira</taxon>
    </lineage>
</organism>
<dbReference type="EMBL" id="BLAY01000180">
    <property type="protein sequence ID" value="GET42750.1"/>
    <property type="molecule type" value="Genomic_DNA"/>
</dbReference>
<dbReference type="Proteomes" id="UP001050975">
    <property type="component" value="Unassembled WGS sequence"/>
</dbReference>
<proteinExistence type="predicted"/>
<accession>A0AAV3XNQ5</accession>
<name>A0AAV3XNQ5_9CYAN</name>
<dbReference type="RefSeq" id="WP_226590762.1">
    <property type="nucleotide sequence ID" value="NZ_BLAY01000180.1"/>
</dbReference>
<keyword evidence="2" id="KW-1185">Reference proteome</keyword>
<dbReference type="AlphaFoldDB" id="A0AAV3XNQ5"/>
<gene>
    <name evidence="1" type="ORF">MiSe_75680</name>
</gene>
<reference evidence="1" key="1">
    <citation type="submission" date="2019-10" db="EMBL/GenBank/DDBJ databases">
        <title>Draft genome sequece of Microseira wollei NIES-4236.</title>
        <authorList>
            <person name="Yamaguchi H."/>
            <person name="Suzuki S."/>
            <person name="Kawachi M."/>
        </authorList>
    </citation>
    <scope>NUCLEOTIDE SEQUENCE</scope>
    <source>
        <strain evidence="1">NIES-4236</strain>
    </source>
</reference>
<dbReference type="InterPro" id="IPR014055">
    <property type="entry name" value="CRISPR-assoc_prot_Csx11"/>
</dbReference>
<protein>
    <recommendedName>
        <fullName evidence="3">CRISPR-associated protein Csx11</fullName>
    </recommendedName>
</protein>
<evidence type="ECO:0000313" key="1">
    <source>
        <dbReference type="EMBL" id="GET42750.1"/>
    </source>
</evidence>
<sequence length="944" mass="108899">MTYDLTTLADKHEALLLAEIAAWLHDWQKCIPYWKKLGAAFQPSNISSILDNFNSEDPLNLFAESYSLKKLIQEGKDPSKAEHSLDWRVRLLGNCHGIAHVDKPAEQQLGQQTSLISSVFGFETNPEEKSSELLEAVNNIDKRNIFFEKLEQAFNNAVGDTRRPLNEVRLWEWGAATAAFWKAMAARYVLENKITEDNLKWRILSVRFDGLSFLERSQTIGDLLGRQTSLRTTLNCVRTLLEETYPIGNEVYRDENGSAFLVPDLENDSDGSKLRNLLENQILNAGWCNELDGELKPRIDITEPHEKAIVLHKALEQTLPRTTPFEDYSNRWWQEEVTDICTVCGVRPQGWGTSSKEQKREARSRNICHVCLQRRSKRSQTWLQNLQTEEIEDKEKRSTIWIDEVADENARLALVVGKFNLDNWLSGDMIETLMAVGEPSKLKNKESSFARIQRVWLTTQRFWQTALTDVQDAKLPKVKDRLIIEGSNLTQFNLQRYGNYDLLLGMTKLSVLHDNGKLITLDNLRYTAKQLGAESKEYSTDEAARNFVRQRLQNQQVTIEEPTGYGSPNKLKGTLNIGNVTFDATEYSPIIPILAEPRTFMALVPANKSLEVIKAIKTKSDREMGKVRNRLPLHLGVVYFQRRTPLRSALDAGRQMLNYKSPNDKQLWEVQSTTTGKLPPEKQELANGTKQFEETITLQLTQDSRTITWYVPAKMGDGTTEDSWYPYVFLETNGDDSQVNGRQRAIKSQRPGETTACWLVHAADLKQGDQIYFTPSTFDFEYLDSTARRFEIYYDEKTGRRPRQTRPFYLEDLDRFDTLWEILKNLEKSQRHQVIYTIEATREIWFRQNESGLLLNDEGKPPEEDKVFRRFVADTLANATWTKEKTDWWQSLKDWRRKLNEVCEISLDTWVQGELTVAKQLIDAGVRGELADLAELHMEILKER</sequence>
<dbReference type="NCBIfam" id="TIGR02682">
    <property type="entry name" value="cas_csx11"/>
    <property type="match status" value="1"/>
</dbReference>
<comment type="caution">
    <text evidence="1">The sequence shown here is derived from an EMBL/GenBank/DDBJ whole genome shotgun (WGS) entry which is preliminary data.</text>
</comment>
<evidence type="ECO:0008006" key="3">
    <source>
        <dbReference type="Google" id="ProtNLM"/>
    </source>
</evidence>